<comment type="caution">
    <text evidence="1">The sequence shown here is derived from an EMBL/GenBank/DDBJ whole genome shotgun (WGS) entry which is preliminary data.</text>
</comment>
<dbReference type="EMBL" id="JAUTXU010000094">
    <property type="protein sequence ID" value="KAK3709289.1"/>
    <property type="molecule type" value="Genomic_DNA"/>
</dbReference>
<evidence type="ECO:0000313" key="2">
    <source>
        <dbReference type="Proteomes" id="UP001281147"/>
    </source>
</evidence>
<keyword evidence="2" id="KW-1185">Reference proteome</keyword>
<sequence>MARATPPPDLKIPSSNHTVKVSIIDTTAHVHVPVKRFMGPPIPGHDTLAAPCYGFLIEHDNPAAKTKYDTLLFDIGVRKDFMNGPKVVVEQLKAYGGKVEVEKDVVVILRENGMDVGNDHTGDPSTFPPSTDLILGPGFREAFTPAYPTVEESTVDERAWEGRTLREINFDTEGKGLKIGQYKAFDFYGDGSYYLLDTPGHAVGHMCGLARTSADPPEFIFMGGDIAHHGGEFRPTKHIERKLIYTAARSLHSGCAYKMQWPSWILWRRKSEDDDKKEEPVLPKNSIPIPPTSWTTTLNKTDWSHYTTQTLVFSALTTATTLALLRLYKLHLRRIPSVHYLKPSFFRTRNFYGYVTRVGDGDNFHLFHTPGGKMMGWGWLPRRRVEDMMERAKHKGEEQRQTIHVRIAGVDAPEMAHFGKPEQPYAKEAIEWLRGAVLGRYVRVYPYREDQYRRVVCSVYKRRWLFFRSDVGLNMLKSGLATVYEAKFGSEFGNKEEQYRKAEERARSRKIGMWQEAGLVKRLLGQSGSFESPRAYKTRTANQEKTAKASDKAKG</sequence>
<reference evidence="1" key="1">
    <citation type="submission" date="2023-07" db="EMBL/GenBank/DDBJ databases">
        <title>Black Yeasts Isolated from many extreme environments.</title>
        <authorList>
            <person name="Coleine C."/>
            <person name="Stajich J.E."/>
            <person name="Selbmann L."/>
        </authorList>
    </citation>
    <scope>NUCLEOTIDE SEQUENCE</scope>
    <source>
        <strain evidence="1">CCFEE 5714</strain>
    </source>
</reference>
<dbReference type="Proteomes" id="UP001281147">
    <property type="component" value="Unassembled WGS sequence"/>
</dbReference>
<accession>A0ACC3N3D3</accession>
<organism evidence="1 2">
    <name type="scientific">Vermiconidia calcicola</name>
    <dbReference type="NCBI Taxonomy" id="1690605"/>
    <lineage>
        <taxon>Eukaryota</taxon>
        <taxon>Fungi</taxon>
        <taxon>Dikarya</taxon>
        <taxon>Ascomycota</taxon>
        <taxon>Pezizomycotina</taxon>
        <taxon>Dothideomycetes</taxon>
        <taxon>Dothideomycetidae</taxon>
        <taxon>Mycosphaerellales</taxon>
        <taxon>Extremaceae</taxon>
        <taxon>Vermiconidia</taxon>
    </lineage>
</organism>
<proteinExistence type="predicted"/>
<evidence type="ECO:0000313" key="1">
    <source>
        <dbReference type="EMBL" id="KAK3709289.1"/>
    </source>
</evidence>
<gene>
    <name evidence="1" type="ORF">LTR37_011027</name>
</gene>
<name>A0ACC3N3D3_9PEZI</name>
<protein>
    <submittedName>
        <fullName evidence="1">Uncharacterized protein</fullName>
    </submittedName>
</protein>